<dbReference type="PROSITE" id="PS50889">
    <property type="entry name" value="S4"/>
    <property type="match status" value="1"/>
</dbReference>
<proteinExistence type="inferred from homology"/>
<comment type="similarity">
    <text evidence="1">Belongs to the universal ribosomal protein uS4 family.</text>
</comment>
<organism evidence="11 12">
    <name type="scientific">Candidatus Jorgensenbacteria bacterium GWA1_54_12</name>
    <dbReference type="NCBI Taxonomy" id="1798468"/>
    <lineage>
        <taxon>Bacteria</taxon>
        <taxon>Candidatus Joergenseniibacteriota</taxon>
    </lineage>
</organism>
<keyword evidence="4" id="KW-0689">Ribosomal protein</keyword>
<evidence type="ECO:0000259" key="10">
    <source>
        <dbReference type="SMART" id="SM01390"/>
    </source>
</evidence>
<dbReference type="InterPro" id="IPR036986">
    <property type="entry name" value="S4_RNA-bd_sf"/>
</dbReference>
<dbReference type="Gene3D" id="3.10.290.10">
    <property type="entry name" value="RNA-binding S4 domain"/>
    <property type="match status" value="1"/>
</dbReference>
<feature type="domain" description="Small ribosomal subunit protein uS4 N-terminal" evidence="10">
    <location>
        <begin position="4"/>
        <end position="93"/>
    </location>
</feature>
<evidence type="ECO:0000313" key="12">
    <source>
        <dbReference type="Proteomes" id="UP000176273"/>
    </source>
</evidence>
<dbReference type="SMART" id="SM00363">
    <property type="entry name" value="S4"/>
    <property type="match status" value="1"/>
</dbReference>
<reference evidence="11 12" key="1">
    <citation type="journal article" date="2016" name="Nat. Commun.">
        <title>Thousands of microbial genomes shed light on interconnected biogeochemical processes in an aquifer system.</title>
        <authorList>
            <person name="Anantharaman K."/>
            <person name="Brown C.T."/>
            <person name="Hug L.A."/>
            <person name="Sharon I."/>
            <person name="Castelle C.J."/>
            <person name="Probst A.J."/>
            <person name="Thomas B.C."/>
            <person name="Singh A."/>
            <person name="Wilkins M.J."/>
            <person name="Karaoz U."/>
            <person name="Brodie E.L."/>
            <person name="Williams K.H."/>
            <person name="Hubbard S.S."/>
            <person name="Banfield J.F."/>
        </authorList>
    </citation>
    <scope>NUCLEOTIDE SEQUENCE [LARGE SCALE GENOMIC DNA]</scope>
</reference>
<dbReference type="FunFam" id="3.10.290.10:FF:000001">
    <property type="entry name" value="30S ribosomal protein S4"/>
    <property type="match status" value="1"/>
</dbReference>
<dbReference type="GO" id="GO:0042274">
    <property type="term" value="P:ribosomal small subunit biogenesis"/>
    <property type="evidence" value="ECO:0007669"/>
    <property type="project" value="TreeGrafter"/>
</dbReference>
<feature type="region of interest" description="Disordered" evidence="8">
    <location>
        <begin position="30"/>
        <end position="55"/>
    </location>
</feature>
<dbReference type="Pfam" id="PF00163">
    <property type="entry name" value="Ribosomal_S4"/>
    <property type="match status" value="1"/>
</dbReference>
<keyword evidence="5" id="KW-0687">Ribonucleoprotein</keyword>
<dbReference type="STRING" id="1798468.A2110_00895"/>
<sequence>MRRQVKEKAERALGQKLFLKAERCNSPKCVTVRRPYRPGQHGKDRQRRGGSDYGRQLKEKQKLQLSYGLNNRQLRIMFREKGGDPAHVVTTLEGRLDRVTYLLGFTLSMRIARQAVSHGHILVNGRPVTVSSYAVRKGDVIRVRPESLGKTLFAGLMERLSRYTPPAWLAMTPEKAEGIRVGNPLPEAFGAFDMGLVGQFYTR</sequence>
<protein>
    <recommendedName>
        <fullName evidence="6">Small ribosomal subunit protein uS4</fullName>
    </recommendedName>
</protein>
<dbReference type="Gene3D" id="1.10.1050.10">
    <property type="entry name" value="Ribosomal Protein S4 Delta 41, Chain A, domain 1"/>
    <property type="match status" value="1"/>
</dbReference>
<dbReference type="Pfam" id="PF01479">
    <property type="entry name" value="S4"/>
    <property type="match status" value="1"/>
</dbReference>
<feature type="compositionally biased region" description="Basic and acidic residues" evidence="8">
    <location>
        <begin position="41"/>
        <end position="55"/>
    </location>
</feature>
<dbReference type="PANTHER" id="PTHR11831">
    <property type="entry name" value="30S 40S RIBOSOMAL PROTEIN"/>
    <property type="match status" value="1"/>
</dbReference>
<gene>
    <name evidence="11" type="ORF">A2110_00895</name>
</gene>
<dbReference type="AlphaFoldDB" id="A0A1F6BMA2"/>
<evidence type="ECO:0000259" key="9">
    <source>
        <dbReference type="SMART" id="SM00363"/>
    </source>
</evidence>
<dbReference type="EMBL" id="MFKH01000006">
    <property type="protein sequence ID" value="OGG37677.1"/>
    <property type="molecule type" value="Genomic_DNA"/>
</dbReference>
<name>A0A1F6BMA2_9BACT</name>
<dbReference type="NCBIfam" id="NF003717">
    <property type="entry name" value="PRK05327.1"/>
    <property type="match status" value="1"/>
</dbReference>
<keyword evidence="2" id="KW-0699">rRNA-binding</keyword>
<dbReference type="InterPro" id="IPR001912">
    <property type="entry name" value="Ribosomal_uS4_N"/>
</dbReference>
<evidence type="ECO:0000256" key="5">
    <source>
        <dbReference type="ARBA" id="ARBA00023274"/>
    </source>
</evidence>
<evidence type="ECO:0000313" key="11">
    <source>
        <dbReference type="EMBL" id="OGG37677.1"/>
    </source>
</evidence>
<dbReference type="InterPro" id="IPR002942">
    <property type="entry name" value="S4_RNA-bd"/>
</dbReference>
<dbReference type="Proteomes" id="UP000176273">
    <property type="component" value="Unassembled WGS sequence"/>
</dbReference>
<dbReference type="CDD" id="cd00165">
    <property type="entry name" value="S4"/>
    <property type="match status" value="1"/>
</dbReference>
<evidence type="ECO:0000256" key="7">
    <source>
        <dbReference type="PROSITE-ProRule" id="PRU00182"/>
    </source>
</evidence>
<dbReference type="SMART" id="SM01390">
    <property type="entry name" value="Ribosomal_S4"/>
    <property type="match status" value="1"/>
</dbReference>
<evidence type="ECO:0000256" key="4">
    <source>
        <dbReference type="ARBA" id="ARBA00022980"/>
    </source>
</evidence>
<dbReference type="SUPFAM" id="SSF55174">
    <property type="entry name" value="Alpha-L RNA-binding motif"/>
    <property type="match status" value="1"/>
</dbReference>
<dbReference type="PANTHER" id="PTHR11831:SF4">
    <property type="entry name" value="SMALL RIBOSOMAL SUBUNIT PROTEIN US4M"/>
    <property type="match status" value="1"/>
</dbReference>
<dbReference type="GO" id="GO:0015935">
    <property type="term" value="C:small ribosomal subunit"/>
    <property type="evidence" value="ECO:0007669"/>
    <property type="project" value="TreeGrafter"/>
</dbReference>
<comment type="caution">
    <text evidence="11">The sequence shown here is derived from an EMBL/GenBank/DDBJ whole genome shotgun (WGS) entry which is preliminary data.</text>
</comment>
<evidence type="ECO:0000256" key="3">
    <source>
        <dbReference type="ARBA" id="ARBA00022884"/>
    </source>
</evidence>
<feature type="domain" description="RNA-binding S4" evidence="9">
    <location>
        <begin position="94"/>
        <end position="165"/>
    </location>
</feature>
<dbReference type="GO" id="GO:0003735">
    <property type="term" value="F:structural constituent of ribosome"/>
    <property type="evidence" value="ECO:0007669"/>
    <property type="project" value="TreeGrafter"/>
</dbReference>
<accession>A0A1F6BMA2</accession>
<dbReference type="GO" id="GO:0019843">
    <property type="term" value="F:rRNA binding"/>
    <property type="evidence" value="ECO:0007669"/>
    <property type="project" value="UniProtKB-KW"/>
</dbReference>
<evidence type="ECO:0000256" key="6">
    <source>
        <dbReference type="ARBA" id="ARBA00035254"/>
    </source>
</evidence>
<evidence type="ECO:0000256" key="8">
    <source>
        <dbReference type="SAM" id="MobiDB-lite"/>
    </source>
</evidence>
<evidence type="ECO:0000256" key="2">
    <source>
        <dbReference type="ARBA" id="ARBA00022730"/>
    </source>
</evidence>
<keyword evidence="3 7" id="KW-0694">RNA-binding</keyword>
<dbReference type="InterPro" id="IPR022801">
    <property type="entry name" value="Ribosomal_uS4"/>
</dbReference>
<evidence type="ECO:0000256" key="1">
    <source>
        <dbReference type="ARBA" id="ARBA00007465"/>
    </source>
</evidence>